<proteinExistence type="predicted"/>
<keyword evidence="3" id="KW-1185">Reference proteome</keyword>
<reference evidence="3" key="1">
    <citation type="journal article" date="2013" name="Nature">
        <title>Draft genome of the wheat A-genome progenitor Triticum urartu.</title>
        <authorList>
            <person name="Ling H.Q."/>
            <person name="Zhao S."/>
            <person name="Liu D."/>
            <person name="Wang J."/>
            <person name="Sun H."/>
            <person name="Zhang C."/>
            <person name="Fan H."/>
            <person name="Li D."/>
            <person name="Dong L."/>
            <person name="Tao Y."/>
            <person name="Gao C."/>
            <person name="Wu H."/>
            <person name="Li Y."/>
            <person name="Cui Y."/>
            <person name="Guo X."/>
            <person name="Zheng S."/>
            <person name="Wang B."/>
            <person name="Yu K."/>
            <person name="Liang Q."/>
            <person name="Yang W."/>
            <person name="Lou X."/>
            <person name="Chen J."/>
            <person name="Feng M."/>
            <person name="Jian J."/>
            <person name="Zhang X."/>
            <person name="Luo G."/>
            <person name="Jiang Y."/>
            <person name="Liu J."/>
            <person name="Wang Z."/>
            <person name="Sha Y."/>
            <person name="Zhang B."/>
            <person name="Wu H."/>
            <person name="Tang D."/>
            <person name="Shen Q."/>
            <person name="Xue P."/>
            <person name="Zou S."/>
            <person name="Wang X."/>
            <person name="Liu X."/>
            <person name="Wang F."/>
            <person name="Yang Y."/>
            <person name="An X."/>
            <person name="Dong Z."/>
            <person name="Zhang K."/>
            <person name="Zhang X."/>
            <person name="Luo M.C."/>
            <person name="Dvorak J."/>
            <person name="Tong Y."/>
            <person name="Wang J."/>
            <person name="Yang H."/>
            <person name="Li Z."/>
            <person name="Wang D."/>
            <person name="Zhang A."/>
            <person name="Wang J."/>
        </authorList>
    </citation>
    <scope>NUCLEOTIDE SEQUENCE</scope>
    <source>
        <strain evidence="3">cv. G1812</strain>
    </source>
</reference>
<feature type="region of interest" description="Disordered" evidence="1">
    <location>
        <begin position="33"/>
        <end position="67"/>
    </location>
</feature>
<dbReference type="Gramene" id="TuG1812G0100000268.01.T01">
    <property type="protein sequence ID" value="TuG1812G0100000268.01.T01.cds471472"/>
    <property type="gene ID" value="TuG1812G0100000268.01"/>
</dbReference>
<evidence type="ECO:0000313" key="2">
    <source>
        <dbReference type="EnsemblPlants" id="TuG1812G0100000268.01.T01.cds471472"/>
    </source>
</evidence>
<name>A0A8R7NXG6_TRIUA</name>
<sequence>MASATWVVRFRRCLFHRAQSSMEKAVMVSCPPRWSSMNGAQKSTSESSPPTRVRRPRMKTATVSADR</sequence>
<protein>
    <submittedName>
        <fullName evidence="2">Uncharacterized protein</fullName>
    </submittedName>
</protein>
<feature type="compositionally biased region" description="Polar residues" evidence="1">
    <location>
        <begin position="35"/>
        <end position="50"/>
    </location>
</feature>
<dbReference type="AlphaFoldDB" id="A0A8R7NXG6"/>
<evidence type="ECO:0000256" key="1">
    <source>
        <dbReference type="SAM" id="MobiDB-lite"/>
    </source>
</evidence>
<reference evidence="2" key="3">
    <citation type="submission" date="2022-06" db="UniProtKB">
        <authorList>
            <consortium name="EnsemblPlants"/>
        </authorList>
    </citation>
    <scope>IDENTIFICATION</scope>
</reference>
<dbReference type="Proteomes" id="UP000015106">
    <property type="component" value="Chromosome 1"/>
</dbReference>
<accession>A0A8R7NXG6</accession>
<evidence type="ECO:0000313" key="3">
    <source>
        <dbReference type="Proteomes" id="UP000015106"/>
    </source>
</evidence>
<reference evidence="2" key="2">
    <citation type="submission" date="2018-03" db="EMBL/GenBank/DDBJ databases">
        <title>The Triticum urartu genome reveals the dynamic nature of wheat genome evolution.</title>
        <authorList>
            <person name="Ling H."/>
            <person name="Ma B."/>
            <person name="Shi X."/>
            <person name="Liu H."/>
            <person name="Dong L."/>
            <person name="Sun H."/>
            <person name="Cao Y."/>
            <person name="Gao Q."/>
            <person name="Zheng S."/>
            <person name="Li Y."/>
            <person name="Yu Y."/>
            <person name="Du H."/>
            <person name="Qi M."/>
            <person name="Li Y."/>
            <person name="Yu H."/>
            <person name="Cui Y."/>
            <person name="Wang N."/>
            <person name="Chen C."/>
            <person name="Wu H."/>
            <person name="Zhao Y."/>
            <person name="Zhang J."/>
            <person name="Li Y."/>
            <person name="Zhou W."/>
            <person name="Zhang B."/>
            <person name="Hu W."/>
            <person name="Eijk M."/>
            <person name="Tang J."/>
            <person name="Witsenboer H."/>
            <person name="Zhao S."/>
            <person name="Li Z."/>
            <person name="Zhang A."/>
            <person name="Wang D."/>
            <person name="Liang C."/>
        </authorList>
    </citation>
    <scope>NUCLEOTIDE SEQUENCE [LARGE SCALE GENOMIC DNA]</scope>
    <source>
        <strain evidence="2">cv. G1812</strain>
    </source>
</reference>
<dbReference type="EnsemblPlants" id="TuG1812G0100000268.01.T01">
    <property type="protein sequence ID" value="TuG1812G0100000268.01.T01.cds471472"/>
    <property type="gene ID" value="TuG1812G0100000268.01"/>
</dbReference>
<organism evidence="2 3">
    <name type="scientific">Triticum urartu</name>
    <name type="common">Red wild einkorn</name>
    <name type="synonym">Crithodium urartu</name>
    <dbReference type="NCBI Taxonomy" id="4572"/>
    <lineage>
        <taxon>Eukaryota</taxon>
        <taxon>Viridiplantae</taxon>
        <taxon>Streptophyta</taxon>
        <taxon>Embryophyta</taxon>
        <taxon>Tracheophyta</taxon>
        <taxon>Spermatophyta</taxon>
        <taxon>Magnoliopsida</taxon>
        <taxon>Liliopsida</taxon>
        <taxon>Poales</taxon>
        <taxon>Poaceae</taxon>
        <taxon>BOP clade</taxon>
        <taxon>Pooideae</taxon>
        <taxon>Triticodae</taxon>
        <taxon>Triticeae</taxon>
        <taxon>Triticinae</taxon>
        <taxon>Triticum</taxon>
    </lineage>
</organism>